<evidence type="ECO:0000313" key="11">
    <source>
        <dbReference type="EMBL" id="GAA1984660.1"/>
    </source>
</evidence>
<comment type="catalytic activity">
    <reaction evidence="1">
        <text>ATP + protein L-histidine = ADP + protein N-phospho-L-histidine.</text>
        <dbReference type="EC" id="2.7.13.3"/>
    </reaction>
</comment>
<feature type="domain" description="Signal transduction histidine kinase subgroup 3 dimerisation and phosphoacceptor" evidence="10">
    <location>
        <begin position="188"/>
        <end position="253"/>
    </location>
</feature>
<dbReference type="InterPro" id="IPR050482">
    <property type="entry name" value="Sensor_HK_TwoCompSys"/>
</dbReference>
<gene>
    <name evidence="11" type="ORF">GCM10009754_72620</name>
</gene>
<dbReference type="Pfam" id="PF07730">
    <property type="entry name" value="HisKA_3"/>
    <property type="match status" value="1"/>
</dbReference>
<dbReference type="RefSeq" id="WP_344429431.1">
    <property type="nucleotide sequence ID" value="NZ_BAAANN010000040.1"/>
</dbReference>
<dbReference type="Gene3D" id="1.20.5.1930">
    <property type="match status" value="1"/>
</dbReference>
<keyword evidence="9" id="KW-0812">Transmembrane</keyword>
<protein>
    <recommendedName>
        <fullName evidence="2">histidine kinase</fullName>
        <ecNumber evidence="2">2.7.13.3</ecNumber>
    </recommendedName>
</protein>
<evidence type="ECO:0000256" key="5">
    <source>
        <dbReference type="ARBA" id="ARBA00022741"/>
    </source>
</evidence>
<dbReference type="PANTHER" id="PTHR24421:SF10">
    <property type="entry name" value="NITRATE_NITRITE SENSOR PROTEIN NARQ"/>
    <property type="match status" value="1"/>
</dbReference>
<dbReference type="CDD" id="cd16917">
    <property type="entry name" value="HATPase_UhpB-NarQ-NarX-like"/>
    <property type="match status" value="1"/>
</dbReference>
<feature type="transmembrane region" description="Helical" evidence="9">
    <location>
        <begin position="37"/>
        <end position="55"/>
    </location>
</feature>
<evidence type="ECO:0000256" key="6">
    <source>
        <dbReference type="ARBA" id="ARBA00022777"/>
    </source>
</evidence>
<dbReference type="GO" id="GO:0016301">
    <property type="term" value="F:kinase activity"/>
    <property type="evidence" value="ECO:0007669"/>
    <property type="project" value="UniProtKB-KW"/>
</dbReference>
<feature type="transmembrane region" description="Helical" evidence="9">
    <location>
        <begin position="61"/>
        <end position="88"/>
    </location>
</feature>
<dbReference type="InterPro" id="IPR011712">
    <property type="entry name" value="Sig_transdc_His_kin_sub3_dim/P"/>
</dbReference>
<keyword evidence="8" id="KW-0902">Two-component regulatory system</keyword>
<dbReference type="EC" id="2.7.13.3" evidence="2"/>
<keyword evidence="4" id="KW-0808">Transferase</keyword>
<evidence type="ECO:0000256" key="9">
    <source>
        <dbReference type="SAM" id="Phobius"/>
    </source>
</evidence>
<evidence type="ECO:0000256" key="2">
    <source>
        <dbReference type="ARBA" id="ARBA00012438"/>
    </source>
</evidence>
<feature type="transmembrane region" description="Helical" evidence="9">
    <location>
        <begin position="135"/>
        <end position="152"/>
    </location>
</feature>
<dbReference type="InterPro" id="IPR036890">
    <property type="entry name" value="HATPase_C_sf"/>
</dbReference>
<evidence type="ECO:0000256" key="7">
    <source>
        <dbReference type="ARBA" id="ARBA00022840"/>
    </source>
</evidence>
<name>A0ABN2SD72_9PSEU</name>
<evidence type="ECO:0000256" key="4">
    <source>
        <dbReference type="ARBA" id="ARBA00022679"/>
    </source>
</evidence>
<dbReference type="EMBL" id="BAAANN010000040">
    <property type="protein sequence ID" value="GAA1984660.1"/>
    <property type="molecule type" value="Genomic_DNA"/>
</dbReference>
<evidence type="ECO:0000313" key="12">
    <source>
        <dbReference type="Proteomes" id="UP001501116"/>
    </source>
</evidence>
<keyword evidence="7" id="KW-0067">ATP-binding</keyword>
<evidence type="ECO:0000256" key="3">
    <source>
        <dbReference type="ARBA" id="ARBA00022553"/>
    </source>
</evidence>
<accession>A0ABN2SD72</accession>
<dbReference type="Proteomes" id="UP001501116">
    <property type="component" value="Unassembled WGS sequence"/>
</dbReference>
<feature type="transmembrane region" description="Helical" evidence="9">
    <location>
        <begin position="12"/>
        <end position="30"/>
    </location>
</feature>
<keyword evidence="3" id="KW-0597">Phosphoprotein</keyword>
<keyword evidence="5" id="KW-0547">Nucleotide-binding</keyword>
<keyword evidence="6 11" id="KW-0418">Kinase</keyword>
<keyword evidence="9" id="KW-0472">Membrane</keyword>
<keyword evidence="12" id="KW-1185">Reference proteome</keyword>
<evidence type="ECO:0000256" key="8">
    <source>
        <dbReference type="ARBA" id="ARBA00023012"/>
    </source>
</evidence>
<dbReference type="PANTHER" id="PTHR24421">
    <property type="entry name" value="NITRATE/NITRITE SENSOR PROTEIN NARX-RELATED"/>
    <property type="match status" value="1"/>
</dbReference>
<dbReference type="SUPFAM" id="SSF55874">
    <property type="entry name" value="ATPase domain of HSP90 chaperone/DNA topoisomerase II/histidine kinase"/>
    <property type="match status" value="1"/>
</dbReference>
<evidence type="ECO:0000256" key="1">
    <source>
        <dbReference type="ARBA" id="ARBA00000085"/>
    </source>
</evidence>
<dbReference type="Gene3D" id="3.30.565.10">
    <property type="entry name" value="Histidine kinase-like ATPase, C-terminal domain"/>
    <property type="match status" value="1"/>
</dbReference>
<comment type="caution">
    <text evidence="11">The sequence shown here is derived from an EMBL/GenBank/DDBJ whole genome shotgun (WGS) entry which is preliminary data.</text>
</comment>
<organism evidence="11 12">
    <name type="scientific">Amycolatopsis minnesotensis</name>
    <dbReference type="NCBI Taxonomy" id="337894"/>
    <lineage>
        <taxon>Bacteria</taxon>
        <taxon>Bacillati</taxon>
        <taxon>Actinomycetota</taxon>
        <taxon>Actinomycetes</taxon>
        <taxon>Pseudonocardiales</taxon>
        <taxon>Pseudonocardiaceae</taxon>
        <taxon>Amycolatopsis</taxon>
    </lineage>
</organism>
<reference evidence="11 12" key="1">
    <citation type="journal article" date="2019" name="Int. J. Syst. Evol. Microbiol.">
        <title>The Global Catalogue of Microorganisms (GCM) 10K type strain sequencing project: providing services to taxonomists for standard genome sequencing and annotation.</title>
        <authorList>
            <consortium name="The Broad Institute Genomics Platform"/>
            <consortium name="The Broad Institute Genome Sequencing Center for Infectious Disease"/>
            <person name="Wu L."/>
            <person name="Ma J."/>
        </authorList>
    </citation>
    <scope>NUCLEOTIDE SEQUENCE [LARGE SCALE GENOMIC DNA]</scope>
    <source>
        <strain evidence="11 12">JCM 14545</strain>
    </source>
</reference>
<proteinExistence type="predicted"/>
<sequence>MVDISGSLARQSWLVAAVCLVADLGTFLILGPPLTRWDALVVVALAVVADLALAASARLSWLVACGHAALAVLAPLLLCACTGGVRVPNSAGILVAGYRAGAWLRTPRALLTLAVMFAGLTASYLLGGGRNAHDWRLLTANLLTSVALPWLVGRYTTARRAYVAELEKQEERKRRNEREAVERAVADERSAIARDLHDVISHHVSAIGLHAGAARMGLPESGGATVHRSLTAVESASRSAMVDLRRLLDLLHGQEAGPGRRQPGLDNLDELLDGMRGAGLAVRLTTEGKPSAVPGSLDIALYRIAQEALTNALRHGEHGQVELVLTYRRTEVALTVTNPASATARHEERAHLGLSGIRQRVALFGGTATYGMLPDGAHWQVRVAFGIEPAGGQE</sequence>
<feature type="transmembrane region" description="Helical" evidence="9">
    <location>
        <begin position="109"/>
        <end position="129"/>
    </location>
</feature>
<evidence type="ECO:0000259" key="10">
    <source>
        <dbReference type="Pfam" id="PF07730"/>
    </source>
</evidence>
<keyword evidence="9" id="KW-1133">Transmembrane helix</keyword>